<reference evidence="1 2" key="1">
    <citation type="submission" date="2021-06" db="EMBL/GenBank/DDBJ databases">
        <title>Caerostris extrusa draft genome.</title>
        <authorList>
            <person name="Kono N."/>
            <person name="Arakawa K."/>
        </authorList>
    </citation>
    <scope>NUCLEOTIDE SEQUENCE [LARGE SCALE GENOMIC DNA]</scope>
</reference>
<dbReference type="Proteomes" id="UP001054945">
    <property type="component" value="Unassembled WGS sequence"/>
</dbReference>
<keyword evidence="2" id="KW-1185">Reference proteome</keyword>
<organism evidence="1 2">
    <name type="scientific">Caerostris extrusa</name>
    <name type="common">Bark spider</name>
    <name type="synonym">Caerostris bankana</name>
    <dbReference type="NCBI Taxonomy" id="172846"/>
    <lineage>
        <taxon>Eukaryota</taxon>
        <taxon>Metazoa</taxon>
        <taxon>Ecdysozoa</taxon>
        <taxon>Arthropoda</taxon>
        <taxon>Chelicerata</taxon>
        <taxon>Arachnida</taxon>
        <taxon>Araneae</taxon>
        <taxon>Araneomorphae</taxon>
        <taxon>Entelegynae</taxon>
        <taxon>Araneoidea</taxon>
        <taxon>Araneidae</taxon>
        <taxon>Caerostris</taxon>
    </lineage>
</organism>
<gene>
    <name evidence="1" type="ORF">CEXT_38961</name>
</gene>
<dbReference type="EMBL" id="BPLR01021481">
    <property type="protein sequence ID" value="GIX90226.1"/>
    <property type="molecule type" value="Genomic_DNA"/>
</dbReference>
<sequence>MWGEQMLSSTRTTRAKPPSSFQTWLSRTDVGFQLEILSFRKICLSFFFPLTPIPPVAAAFSDSRKKAALLRKILFMRSVTYHELRLSESKWVINGGQRINHSRDRLMLSSSLARTVK</sequence>
<name>A0AAV4NZQ7_CAEEX</name>
<accession>A0AAV4NZQ7</accession>
<dbReference type="AlphaFoldDB" id="A0AAV4NZQ7"/>
<evidence type="ECO:0000313" key="1">
    <source>
        <dbReference type="EMBL" id="GIX90226.1"/>
    </source>
</evidence>
<protein>
    <submittedName>
        <fullName evidence="1">Uncharacterized protein</fullName>
    </submittedName>
</protein>
<proteinExistence type="predicted"/>
<comment type="caution">
    <text evidence="1">The sequence shown here is derived from an EMBL/GenBank/DDBJ whole genome shotgun (WGS) entry which is preliminary data.</text>
</comment>
<evidence type="ECO:0000313" key="2">
    <source>
        <dbReference type="Proteomes" id="UP001054945"/>
    </source>
</evidence>